<dbReference type="FunFam" id="3.40.50.300:FF:000032">
    <property type="entry name" value="Export ABC transporter ATP-binding protein"/>
    <property type="match status" value="1"/>
</dbReference>
<comment type="caution">
    <text evidence="5">The sequence shown here is derived from an EMBL/GenBank/DDBJ whole genome shotgun (WGS) entry which is preliminary data.</text>
</comment>
<reference evidence="5 6" key="2">
    <citation type="submission" date="2020-02" db="EMBL/GenBank/DDBJ databases">
        <title>Candidatus Galacturonibacter soehngenii shows hetero-acetogenic catabolism of galacturonic acid but lacks a canonical carbon monoxide dehydrogenase/acetyl-CoA synthase complex.</title>
        <authorList>
            <person name="Diender M."/>
            <person name="Stouten G.R."/>
            <person name="Petersen J.F."/>
            <person name="Nielsen P.H."/>
            <person name="Dueholm M.S."/>
            <person name="Pronk J.T."/>
            <person name="Van Loosdrecht M.C.M."/>
        </authorList>
    </citation>
    <scope>NUCLEOTIDE SEQUENCE [LARGE SCALE GENOMIC DNA]</scope>
    <source>
        <strain evidence="5">GalUA</strain>
    </source>
</reference>
<dbReference type="EMBL" id="WAGX01000003">
    <property type="protein sequence ID" value="KAB1440489.1"/>
    <property type="molecule type" value="Genomic_DNA"/>
</dbReference>
<keyword evidence="6" id="KW-1185">Reference proteome</keyword>
<name>A0A7V7QNG2_9FIRM</name>
<feature type="domain" description="ABC transporter" evidence="4">
    <location>
        <begin position="6"/>
        <end position="234"/>
    </location>
</feature>
<keyword evidence="1" id="KW-0813">Transport</keyword>
<evidence type="ECO:0000256" key="3">
    <source>
        <dbReference type="ARBA" id="ARBA00022840"/>
    </source>
</evidence>
<dbReference type="PROSITE" id="PS00211">
    <property type="entry name" value="ABC_TRANSPORTER_1"/>
    <property type="match status" value="1"/>
</dbReference>
<dbReference type="SMART" id="SM00382">
    <property type="entry name" value="AAA"/>
    <property type="match status" value="1"/>
</dbReference>
<dbReference type="InterPro" id="IPR017871">
    <property type="entry name" value="ABC_transporter-like_CS"/>
</dbReference>
<evidence type="ECO:0000313" key="6">
    <source>
        <dbReference type="Proteomes" id="UP000461768"/>
    </source>
</evidence>
<sequence length="234" mass="26604">MNNVLLEAKSITKKYDDTRYVLKEVDLVIEGGQFIAILGHSGSGKSTMLNVLSTILKPTSGQVFYKGKDITRLSKRDIASLRRDDIGFVFQHYLMLPNLTVRENIQIGNQKENNDIDLEKLCDLLGINQLLERYPYQLSGGEQQRVCIARALIKNPAILFCDEATGALDSDNSKNIICMLHNIKKEYGTTIIFTTHNKEIAKTADRILQLEDGQIIEDYMNQQILSPEHMKWEI</sequence>
<evidence type="ECO:0000256" key="1">
    <source>
        <dbReference type="ARBA" id="ARBA00022448"/>
    </source>
</evidence>
<evidence type="ECO:0000256" key="2">
    <source>
        <dbReference type="ARBA" id="ARBA00022741"/>
    </source>
</evidence>
<organism evidence="5 6">
    <name type="scientific">Candidatus Galacturonatibacter soehngenii</name>
    <dbReference type="NCBI Taxonomy" id="2307010"/>
    <lineage>
        <taxon>Bacteria</taxon>
        <taxon>Bacillati</taxon>
        <taxon>Bacillota</taxon>
        <taxon>Clostridia</taxon>
        <taxon>Lachnospirales</taxon>
        <taxon>Lachnospiraceae</taxon>
        <taxon>Candidatus Galacturonatibacter</taxon>
    </lineage>
</organism>
<dbReference type="PROSITE" id="PS50893">
    <property type="entry name" value="ABC_TRANSPORTER_2"/>
    <property type="match status" value="1"/>
</dbReference>
<dbReference type="AlphaFoldDB" id="A0A7V7QNG2"/>
<keyword evidence="2" id="KW-0547">Nucleotide-binding</keyword>
<dbReference type="InterPro" id="IPR003439">
    <property type="entry name" value="ABC_transporter-like_ATP-bd"/>
</dbReference>
<dbReference type="GO" id="GO:0098796">
    <property type="term" value="C:membrane protein complex"/>
    <property type="evidence" value="ECO:0007669"/>
    <property type="project" value="UniProtKB-ARBA"/>
</dbReference>
<protein>
    <submittedName>
        <fullName evidence="5">ABC transporter ATP-binding protein</fullName>
    </submittedName>
</protein>
<dbReference type="InterPro" id="IPR027417">
    <property type="entry name" value="P-loop_NTPase"/>
</dbReference>
<dbReference type="GO" id="GO:0005886">
    <property type="term" value="C:plasma membrane"/>
    <property type="evidence" value="ECO:0007669"/>
    <property type="project" value="TreeGrafter"/>
</dbReference>
<dbReference type="Gene3D" id="3.40.50.300">
    <property type="entry name" value="P-loop containing nucleotide triphosphate hydrolases"/>
    <property type="match status" value="1"/>
</dbReference>
<dbReference type="GO" id="GO:0005524">
    <property type="term" value="F:ATP binding"/>
    <property type="evidence" value="ECO:0007669"/>
    <property type="project" value="UniProtKB-KW"/>
</dbReference>
<dbReference type="OrthoDB" id="9791546at2"/>
<gene>
    <name evidence="5" type="ORF">F7O84_01240</name>
</gene>
<proteinExistence type="predicted"/>
<dbReference type="SUPFAM" id="SSF52540">
    <property type="entry name" value="P-loop containing nucleoside triphosphate hydrolases"/>
    <property type="match status" value="1"/>
</dbReference>
<reference evidence="5 6" key="1">
    <citation type="submission" date="2019-09" db="EMBL/GenBank/DDBJ databases">
        <authorList>
            <person name="Valk L.C."/>
        </authorList>
    </citation>
    <scope>NUCLEOTIDE SEQUENCE [LARGE SCALE GENOMIC DNA]</scope>
    <source>
        <strain evidence="5">GalUA</strain>
    </source>
</reference>
<dbReference type="InterPro" id="IPR003593">
    <property type="entry name" value="AAA+_ATPase"/>
</dbReference>
<dbReference type="Pfam" id="PF00005">
    <property type="entry name" value="ABC_tran"/>
    <property type="match status" value="1"/>
</dbReference>
<dbReference type="PANTHER" id="PTHR24220">
    <property type="entry name" value="IMPORT ATP-BINDING PROTEIN"/>
    <property type="match status" value="1"/>
</dbReference>
<evidence type="ECO:0000259" key="4">
    <source>
        <dbReference type="PROSITE" id="PS50893"/>
    </source>
</evidence>
<dbReference type="InterPro" id="IPR015854">
    <property type="entry name" value="ABC_transpr_LolD-like"/>
</dbReference>
<evidence type="ECO:0000313" key="5">
    <source>
        <dbReference type="EMBL" id="KAB1440489.1"/>
    </source>
</evidence>
<dbReference type="RefSeq" id="WP_151140981.1">
    <property type="nucleotide sequence ID" value="NZ_WAGX01000003.1"/>
</dbReference>
<dbReference type="GO" id="GO:0016887">
    <property type="term" value="F:ATP hydrolysis activity"/>
    <property type="evidence" value="ECO:0007669"/>
    <property type="project" value="InterPro"/>
</dbReference>
<dbReference type="Proteomes" id="UP000461768">
    <property type="component" value="Unassembled WGS sequence"/>
</dbReference>
<dbReference type="InterPro" id="IPR017911">
    <property type="entry name" value="MacB-like_ATP-bd"/>
</dbReference>
<dbReference type="GO" id="GO:0022857">
    <property type="term" value="F:transmembrane transporter activity"/>
    <property type="evidence" value="ECO:0007669"/>
    <property type="project" value="UniProtKB-ARBA"/>
</dbReference>
<keyword evidence="3 5" id="KW-0067">ATP-binding</keyword>
<dbReference type="CDD" id="cd03255">
    <property type="entry name" value="ABC_MJ0796_LolCDE_FtsE"/>
    <property type="match status" value="1"/>
</dbReference>
<dbReference type="PANTHER" id="PTHR24220:SF686">
    <property type="entry name" value="BLL7988 PROTEIN"/>
    <property type="match status" value="1"/>
</dbReference>
<accession>A0A7V7QNG2</accession>